<evidence type="ECO:0000256" key="6">
    <source>
        <dbReference type="ARBA" id="ARBA00022741"/>
    </source>
</evidence>
<keyword evidence="4" id="KW-0808">Transferase</keyword>
<name>A0AAV8PCW3_ENSVE</name>
<organism evidence="16 17">
    <name type="scientific">Ensete ventricosum</name>
    <name type="common">Abyssinian banana</name>
    <name type="synonym">Musa ensete</name>
    <dbReference type="NCBI Taxonomy" id="4639"/>
    <lineage>
        <taxon>Eukaryota</taxon>
        <taxon>Viridiplantae</taxon>
        <taxon>Streptophyta</taxon>
        <taxon>Embryophyta</taxon>
        <taxon>Tracheophyta</taxon>
        <taxon>Spermatophyta</taxon>
        <taxon>Magnoliopsida</taxon>
        <taxon>Liliopsida</taxon>
        <taxon>Zingiberales</taxon>
        <taxon>Musaceae</taxon>
        <taxon>Ensete</taxon>
    </lineage>
</organism>
<evidence type="ECO:0000256" key="7">
    <source>
        <dbReference type="ARBA" id="ARBA00022777"/>
    </source>
</evidence>
<evidence type="ECO:0000259" key="15">
    <source>
        <dbReference type="PROSITE" id="PS50011"/>
    </source>
</evidence>
<evidence type="ECO:0000256" key="13">
    <source>
        <dbReference type="PROSITE-ProRule" id="PRU10141"/>
    </source>
</evidence>
<evidence type="ECO:0000313" key="16">
    <source>
        <dbReference type="EMBL" id="KAJ8477646.1"/>
    </source>
</evidence>
<evidence type="ECO:0000256" key="12">
    <source>
        <dbReference type="ARBA" id="ARBA00048679"/>
    </source>
</evidence>
<dbReference type="PROSITE" id="PS00107">
    <property type="entry name" value="PROTEIN_KINASE_ATP"/>
    <property type="match status" value="1"/>
</dbReference>
<protein>
    <recommendedName>
        <fullName evidence="2">non-specific serine/threonine protein kinase</fullName>
        <ecNumber evidence="2">2.7.11.1</ecNumber>
    </recommendedName>
</protein>
<dbReference type="InterPro" id="IPR011009">
    <property type="entry name" value="Kinase-like_dom_sf"/>
</dbReference>
<dbReference type="FunFam" id="1.10.510.10:FF:000430">
    <property type="entry name" value="Protein kinase superfamily protein"/>
    <property type="match status" value="1"/>
</dbReference>
<comment type="catalytic activity">
    <reaction evidence="11">
        <text>L-threonyl-[protein] + ATP = O-phospho-L-threonyl-[protein] + ADP + H(+)</text>
        <dbReference type="Rhea" id="RHEA:46608"/>
        <dbReference type="Rhea" id="RHEA-COMP:11060"/>
        <dbReference type="Rhea" id="RHEA-COMP:11605"/>
        <dbReference type="ChEBI" id="CHEBI:15378"/>
        <dbReference type="ChEBI" id="CHEBI:30013"/>
        <dbReference type="ChEBI" id="CHEBI:30616"/>
        <dbReference type="ChEBI" id="CHEBI:61977"/>
        <dbReference type="ChEBI" id="CHEBI:456216"/>
        <dbReference type="EC" id="2.7.11.1"/>
    </reaction>
</comment>
<sequence length="415" mass="46381">MHSEKLFLLCGDNEEIVRRRRLVKETDRLPAADFVVDDTIGLTRSNLGALAAVLGGAAGAAALLGILIGLIRYFMLRNRSITRSSDTNSSELSVQEEQNIELAFQGARVFTLEELGAATKDFSNINLIGYGMFGEVNKGFLQDGTIVAIKRRLSAPSQEFIEEVCYLSSIRHRNLVRLLGYCQENDLQMLVYEYVSNGSVSTHLYGGNQVSSRKLEFKHRLSIAHGAAKGMVHLHSLNPPLVHMNFKTTNVLVDEDFIPKVADAGLRSLLNRTNGASPSSRVTTDDPFHDPEVKESGGFNLKSDVYSFGVFLMELLCGRDVRSDQRLVEWAQNYEDSIDMSTVIDPRMVSSFTLEGMKEFLRLITWCLNPSSERRPPMDYVEMELQRIHEKELQLTTVMGEGTTTVTLGSQLFRA</sequence>
<evidence type="ECO:0000256" key="10">
    <source>
        <dbReference type="ARBA" id="ARBA00023136"/>
    </source>
</evidence>
<dbReference type="GO" id="GO:0004674">
    <property type="term" value="F:protein serine/threonine kinase activity"/>
    <property type="evidence" value="ECO:0007669"/>
    <property type="project" value="UniProtKB-KW"/>
</dbReference>
<feature type="binding site" evidence="13">
    <location>
        <position position="150"/>
    </location>
    <ligand>
        <name>ATP</name>
        <dbReference type="ChEBI" id="CHEBI:30616"/>
    </ligand>
</feature>
<proteinExistence type="predicted"/>
<accession>A0AAV8PCW3</accession>
<keyword evidence="6 13" id="KW-0547">Nucleotide-binding</keyword>
<keyword evidence="9 14" id="KW-1133">Transmembrane helix</keyword>
<comment type="subcellular location">
    <subcellularLocation>
        <location evidence="1">Cell membrane</location>
        <topology evidence="1">Single-pass membrane protein</topology>
    </subcellularLocation>
</comment>
<dbReference type="PANTHER" id="PTHR47982">
    <property type="entry name" value="PROLINE-RICH RECEPTOR-LIKE PROTEIN KINASE PERK4"/>
    <property type="match status" value="1"/>
</dbReference>
<keyword evidence="3" id="KW-0723">Serine/threonine-protein kinase</keyword>
<dbReference type="FunFam" id="3.30.200.20:FF:000039">
    <property type="entry name" value="receptor-like protein kinase FERONIA"/>
    <property type="match status" value="1"/>
</dbReference>
<gene>
    <name evidence="16" type="ORF">OPV22_021373</name>
</gene>
<evidence type="ECO:0000256" key="3">
    <source>
        <dbReference type="ARBA" id="ARBA00022527"/>
    </source>
</evidence>
<reference evidence="16 17" key="1">
    <citation type="submission" date="2022-12" db="EMBL/GenBank/DDBJ databases">
        <title>Chromosome-scale assembly of the Ensete ventricosum genome.</title>
        <authorList>
            <person name="Dussert Y."/>
            <person name="Stocks J."/>
            <person name="Wendawek A."/>
            <person name="Woldeyes F."/>
            <person name="Nichols R.A."/>
            <person name="Borrell J.S."/>
        </authorList>
    </citation>
    <scope>NUCLEOTIDE SEQUENCE [LARGE SCALE GENOMIC DNA]</scope>
    <source>
        <strain evidence="17">cv. Maze</strain>
        <tissue evidence="16">Seeds</tissue>
    </source>
</reference>
<keyword evidence="17" id="KW-1185">Reference proteome</keyword>
<dbReference type="GO" id="GO:0005886">
    <property type="term" value="C:plasma membrane"/>
    <property type="evidence" value="ECO:0007669"/>
    <property type="project" value="UniProtKB-SubCell"/>
</dbReference>
<keyword evidence="8 13" id="KW-0067">ATP-binding</keyword>
<dbReference type="InterPro" id="IPR017441">
    <property type="entry name" value="Protein_kinase_ATP_BS"/>
</dbReference>
<dbReference type="InterPro" id="IPR047117">
    <property type="entry name" value="PERK1-13-like"/>
</dbReference>
<comment type="catalytic activity">
    <reaction evidence="12">
        <text>L-seryl-[protein] + ATP = O-phospho-L-seryl-[protein] + ADP + H(+)</text>
        <dbReference type="Rhea" id="RHEA:17989"/>
        <dbReference type="Rhea" id="RHEA-COMP:9863"/>
        <dbReference type="Rhea" id="RHEA-COMP:11604"/>
        <dbReference type="ChEBI" id="CHEBI:15378"/>
        <dbReference type="ChEBI" id="CHEBI:29999"/>
        <dbReference type="ChEBI" id="CHEBI:30616"/>
        <dbReference type="ChEBI" id="CHEBI:83421"/>
        <dbReference type="ChEBI" id="CHEBI:456216"/>
        <dbReference type="EC" id="2.7.11.1"/>
    </reaction>
</comment>
<dbReference type="Gene3D" id="1.10.510.10">
    <property type="entry name" value="Transferase(Phosphotransferase) domain 1"/>
    <property type="match status" value="1"/>
</dbReference>
<evidence type="ECO:0000256" key="4">
    <source>
        <dbReference type="ARBA" id="ARBA00022679"/>
    </source>
</evidence>
<dbReference type="Gene3D" id="3.30.200.20">
    <property type="entry name" value="Phosphorylase Kinase, domain 1"/>
    <property type="match status" value="1"/>
</dbReference>
<dbReference type="PANTHER" id="PTHR47982:SF20">
    <property type="entry name" value="NON-SPECIFIC SERINE_THREONINE PROTEIN KINASE"/>
    <property type="match status" value="1"/>
</dbReference>
<dbReference type="InterPro" id="IPR001245">
    <property type="entry name" value="Ser-Thr/Tyr_kinase_cat_dom"/>
</dbReference>
<evidence type="ECO:0000256" key="11">
    <source>
        <dbReference type="ARBA" id="ARBA00047899"/>
    </source>
</evidence>
<evidence type="ECO:0000256" key="2">
    <source>
        <dbReference type="ARBA" id="ARBA00012513"/>
    </source>
</evidence>
<feature type="transmembrane region" description="Helical" evidence="14">
    <location>
        <begin position="49"/>
        <end position="75"/>
    </location>
</feature>
<comment type="caution">
    <text evidence="16">The sequence shown here is derived from an EMBL/GenBank/DDBJ whole genome shotgun (WGS) entry which is preliminary data.</text>
</comment>
<evidence type="ECO:0000256" key="8">
    <source>
        <dbReference type="ARBA" id="ARBA00022840"/>
    </source>
</evidence>
<dbReference type="GO" id="GO:0005524">
    <property type="term" value="F:ATP binding"/>
    <property type="evidence" value="ECO:0007669"/>
    <property type="project" value="UniProtKB-UniRule"/>
</dbReference>
<evidence type="ECO:0000313" key="17">
    <source>
        <dbReference type="Proteomes" id="UP001222027"/>
    </source>
</evidence>
<evidence type="ECO:0000256" key="14">
    <source>
        <dbReference type="SAM" id="Phobius"/>
    </source>
</evidence>
<keyword evidence="7" id="KW-0418">Kinase</keyword>
<keyword evidence="10 14" id="KW-0472">Membrane</keyword>
<dbReference type="EMBL" id="JAQQAF010000006">
    <property type="protein sequence ID" value="KAJ8477646.1"/>
    <property type="molecule type" value="Genomic_DNA"/>
</dbReference>
<dbReference type="SUPFAM" id="SSF56112">
    <property type="entry name" value="Protein kinase-like (PK-like)"/>
    <property type="match status" value="1"/>
</dbReference>
<evidence type="ECO:0000256" key="9">
    <source>
        <dbReference type="ARBA" id="ARBA00022989"/>
    </source>
</evidence>
<dbReference type="Pfam" id="PF07714">
    <property type="entry name" value="PK_Tyr_Ser-Thr"/>
    <property type="match status" value="1"/>
</dbReference>
<evidence type="ECO:0000256" key="5">
    <source>
        <dbReference type="ARBA" id="ARBA00022692"/>
    </source>
</evidence>
<keyword evidence="5 14" id="KW-0812">Transmembrane</keyword>
<feature type="domain" description="Protein kinase" evidence="15">
    <location>
        <begin position="122"/>
        <end position="392"/>
    </location>
</feature>
<evidence type="ECO:0000256" key="1">
    <source>
        <dbReference type="ARBA" id="ARBA00004162"/>
    </source>
</evidence>
<dbReference type="Proteomes" id="UP001222027">
    <property type="component" value="Unassembled WGS sequence"/>
</dbReference>
<dbReference type="PROSITE" id="PS50011">
    <property type="entry name" value="PROTEIN_KINASE_DOM"/>
    <property type="match status" value="1"/>
</dbReference>
<dbReference type="EC" id="2.7.11.1" evidence="2"/>
<dbReference type="AlphaFoldDB" id="A0AAV8PCW3"/>
<dbReference type="InterPro" id="IPR000719">
    <property type="entry name" value="Prot_kinase_dom"/>
</dbReference>